<keyword evidence="2" id="KW-1185">Reference proteome</keyword>
<accession>A0ACD5TF53</accession>
<sequence length="412" mass="46083">MPPESSPPVPDVSTDRPDLPGAPRSDSETRLSVAELVRLPCPLVVDPALRALIEPGMKNSRKYMKESEEYYKKIDELNATLPKKDRFFNVTILPRCPEPAPFFTHYTLYALDDPNPTPLRSKQFTEDSRDYSLFTMLQIFSVRYVGDFLGDQSMSVYGFIAIRDELDCLRNYVFNSSREQEHKITPDSRTLPLISPVRGNSILDGVLLEYSLKVKSNGSDTAEGDYELVDGCIEYTDEMILQGHTLKSRLFGKLGPVDFHYVFLREGIEATVDIEIAGASPGWGLKAVTAFTSGFPDAIVLYDGSIPSLAQSTSHISSVVAVRLGYELNLKFDITSEDTVGNPGHARRFLPQKALTRSRCPDILMDGELEPKTYLRFLSFISKRCLCDSVEVFIDDKFKAKVTVTWSTTGPS</sequence>
<dbReference type="Proteomes" id="UP001732700">
    <property type="component" value="Chromosome 1A"/>
</dbReference>
<evidence type="ECO:0000313" key="1">
    <source>
        <dbReference type="EnsemblPlants" id="AVESA.00010b.r2.1AG0043330.1.CDS"/>
    </source>
</evidence>
<evidence type="ECO:0000313" key="2">
    <source>
        <dbReference type="Proteomes" id="UP001732700"/>
    </source>
</evidence>
<name>A0ACD5TF53_AVESA</name>
<protein>
    <submittedName>
        <fullName evidence="1">Uncharacterized protein</fullName>
    </submittedName>
</protein>
<organism evidence="1 2">
    <name type="scientific">Avena sativa</name>
    <name type="common">Oat</name>
    <dbReference type="NCBI Taxonomy" id="4498"/>
    <lineage>
        <taxon>Eukaryota</taxon>
        <taxon>Viridiplantae</taxon>
        <taxon>Streptophyta</taxon>
        <taxon>Embryophyta</taxon>
        <taxon>Tracheophyta</taxon>
        <taxon>Spermatophyta</taxon>
        <taxon>Magnoliopsida</taxon>
        <taxon>Liliopsida</taxon>
        <taxon>Poales</taxon>
        <taxon>Poaceae</taxon>
        <taxon>BOP clade</taxon>
        <taxon>Pooideae</taxon>
        <taxon>Poodae</taxon>
        <taxon>Poeae</taxon>
        <taxon>Poeae Chloroplast Group 1 (Aveneae type)</taxon>
        <taxon>Aveninae</taxon>
        <taxon>Avena</taxon>
    </lineage>
</organism>
<reference evidence="1" key="2">
    <citation type="submission" date="2025-09" db="UniProtKB">
        <authorList>
            <consortium name="EnsemblPlants"/>
        </authorList>
    </citation>
    <scope>IDENTIFICATION</scope>
</reference>
<reference evidence="1" key="1">
    <citation type="submission" date="2021-05" db="EMBL/GenBank/DDBJ databases">
        <authorList>
            <person name="Scholz U."/>
            <person name="Mascher M."/>
            <person name="Fiebig A."/>
        </authorList>
    </citation>
    <scope>NUCLEOTIDE SEQUENCE [LARGE SCALE GENOMIC DNA]</scope>
</reference>
<proteinExistence type="predicted"/>
<dbReference type="EnsemblPlants" id="AVESA.00010b.r2.1AG0043330.1">
    <property type="protein sequence ID" value="AVESA.00010b.r2.1AG0043330.1.CDS"/>
    <property type="gene ID" value="AVESA.00010b.r2.1AG0043330"/>
</dbReference>